<dbReference type="Gene3D" id="3.30.200.20">
    <property type="entry name" value="Phosphorylase Kinase, domain 1"/>
    <property type="match status" value="1"/>
</dbReference>
<feature type="region of interest" description="Disordered" evidence="7">
    <location>
        <begin position="890"/>
        <end position="990"/>
    </location>
</feature>
<evidence type="ECO:0000256" key="6">
    <source>
        <dbReference type="PROSITE-ProRule" id="PRU10141"/>
    </source>
</evidence>
<dbReference type="SMART" id="SM00220">
    <property type="entry name" value="S_TKc"/>
    <property type="match status" value="1"/>
</dbReference>
<feature type="region of interest" description="Disordered" evidence="7">
    <location>
        <begin position="1"/>
        <end position="31"/>
    </location>
</feature>
<feature type="binding site" evidence="6">
    <location>
        <position position="630"/>
    </location>
    <ligand>
        <name>ATP</name>
        <dbReference type="ChEBI" id="CHEBI:30616"/>
    </ligand>
</feature>
<dbReference type="PROSITE" id="PS00107">
    <property type="entry name" value="PROTEIN_KINASE_ATP"/>
    <property type="match status" value="1"/>
</dbReference>
<keyword evidence="10" id="KW-1185">Reference proteome</keyword>
<reference evidence="9" key="1">
    <citation type="submission" date="2022-07" db="EMBL/GenBank/DDBJ databases">
        <title>Phylogenomic reconstructions and comparative analyses of Kickxellomycotina fungi.</title>
        <authorList>
            <person name="Reynolds N.K."/>
            <person name="Stajich J.E."/>
            <person name="Barry K."/>
            <person name="Grigoriev I.V."/>
            <person name="Crous P."/>
            <person name="Smith M.E."/>
        </authorList>
    </citation>
    <scope>NUCLEOTIDE SEQUENCE</scope>
    <source>
        <strain evidence="9">RSA 476</strain>
    </source>
</reference>
<dbReference type="SUPFAM" id="SSF56112">
    <property type="entry name" value="Protein kinase-like (PK-like)"/>
    <property type="match status" value="2"/>
</dbReference>
<keyword evidence="4" id="KW-0418">Kinase</keyword>
<evidence type="ECO:0000256" key="5">
    <source>
        <dbReference type="ARBA" id="ARBA00022840"/>
    </source>
</evidence>
<feature type="region of interest" description="Disordered" evidence="7">
    <location>
        <begin position="1461"/>
        <end position="1499"/>
    </location>
</feature>
<feature type="compositionally biased region" description="Low complexity" evidence="7">
    <location>
        <begin position="1252"/>
        <end position="1264"/>
    </location>
</feature>
<dbReference type="GO" id="GO:0005524">
    <property type="term" value="F:ATP binding"/>
    <property type="evidence" value="ECO:0007669"/>
    <property type="project" value="UniProtKB-UniRule"/>
</dbReference>
<feature type="compositionally biased region" description="Low complexity" evidence="7">
    <location>
        <begin position="917"/>
        <end position="931"/>
    </location>
</feature>
<dbReference type="InterPro" id="IPR000719">
    <property type="entry name" value="Prot_kinase_dom"/>
</dbReference>
<gene>
    <name evidence="9" type="ORF">GGH94_003868</name>
</gene>
<keyword evidence="2" id="KW-0808">Transferase</keyword>
<dbReference type="Proteomes" id="UP001140074">
    <property type="component" value="Unassembled WGS sequence"/>
</dbReference>
<evidence type="ECO:0000256" key="2">
    <source>
        <dbReference type="ARBA" id="ARBA00022679"/>
    </source>
</evidence>
<dbReference type="PROSITE" id="PS50011">
    <property type="entry name" value="PROTEIN_KINASE_DOM"/>
    <property type="match status" value="1"/>
</dbReference>
<feature type="region of interest" description="Disordered" evidence="7">
    <location>
        <begin position="1021"/>
        <end position="1056"/>
    </location>
</feature>
<feature type="compositionally biased region" description="Low complexity" evidence="7">
    <location>
        <begin position="69"/>
        <end position="89"/>
    </location>
</feature>
<feature type="compositionally biased region" description="Polar residues" evidence="7">
    <location>
        <begin position="273"/>
        <end position="287"/>
    </location>
</feature>
<feature type="region of interest" description="Disordered" evidence="7">
    <location>
        <begin position="1252"/>
        <end position="1272"/>
    </location>
</feature>
<keyword evidence="3 6" id="KW-0547">Nucleotide-binding</keyword>
<evidence type="ECO:0000256" key="4">
    <source>
        <dbReference type="ARBA" id="ARBA00022777"/>
    </source>
</evidence>
<name>A0A9W8ILF4_9FUNG</name>
<dbReference type="InterPro" id="IPR011009">
    <property type="entry name" value="Kinase-like_dom_sf"/>
</dbReference>
<evidence type="ECO:0000259" key="8">
    <source>
        <dbReference type="PROSITE" id="PS50011"/>
    </source>
</evidence>
<feature type="region of interest" description="Disordered" evidence="7">
    <location>
        <begin position="221"/>
        <end position="240"/>
    </location>
</feature>
<feature type="compositionally biased region" description="Acidic residues" evidence="7">
    <location>
        <begin position="1046"/>
        <end position="1056"/>
    </location>
</feature>
<feature type="compositionally biased region" description="Polar residues" evidence="7">
    <location>
        <begin position="1462"/>
        <end position="1477"/>
    </location>
</feature>
<feature type="region of interest" description="Disordered" evidence="7">
    <location>
        <begin position="797"/>
        <end position="877"/>
    </location>
</feature>
<feature type="region of interest" description="Disordered" evidence="7">
    <location>
        <begin position="1077"/>
        <end position="1107"/>
    </location>
</feature>
<feature type="compositionally biased region" description="Polar residues" evidence="7">
    <location>
        <begin position="91"/>
        <end position="101"/>
    </location>
</feature>
<evidence type="ECO:0000313" key="10">
    <source>
        <dbReference type="Proteomes" id="UP001140074"/>
    </source>
</evidence>
<organism evidence="9 10">
    <name type="scientific">Coemansia aciculifera</name>
    <dbReference type="NCBI Taxonomy" id="417176"/>
    <lineage>
        <taxon>Eukaryota</taxon>
        <taxon>Fungi</taxon>
        <taxon>Fungi incertae sedis</taxon>
        <taxon>Zoopagomycota</taxon>
        <taxon>Kickxellomycotina</taxon>
        <taxon>Kickxellomycetes</taxon>
        <taxon>Kickxellales</taxon>
        <taxon>Kickxellaceae</taxon>
        <taxon>Coemansia</taxon>
    </lineage>
</organism>
<dbReference type="GO" id="GO:0007165">
    <property type="term" value="P:signal transduction"/>
    <property type="evidence" value="ECO:0007669"/>
    <property type="project" value="TreeGrafter"/>
</dbReference>
<feature type="compositionally biased region" description="Basic and acidic residues" evidence="7">
    <location>
        <begin position="798"/>
        <end position="819"/>
    </location>
</feature>
<feature type="domain" description="Protein kinase" evidence="8">
    <location>
        <begin position="601"/>
        <end position="1407"/>
    </location>
</feature>
<dbReference type="PANTHER" id="PTHR43895:SF152">
    <property type="entry name" value="SERINE_THREONINE-PROTEIN KINASE TOS3"/>
    <property type="match status" value="1"/>
</dbReference>
<dbReference type="Pfam" id="PF00069">
    <property type="entry name" value="Pkinase"/>
    <property type="match status" value="2"/>
</dbReference>
<feature type="compositionally biased region" description="Low complexity" evidence="7">
    <location>
        <begin position="221"/>
        <end position="230"/>
    </location>
</feature>
<proteinExistence type="predicted"/>
<dbReference type="InterPro" id="IPR017441">
    <property type="entry name" value="Protein_kinase_ATP_BS"/>
</dbReference>
<dbReference type="GO" id="GO:0004674">
    <property type="term" value="F:protein serine/threonine kinase activity"/>
    <property type="evidence" value="ECO:0007669"/>
    <property type="project" value="UniProtKB-KW"/>
</dbReference>
<keyword evidence="1" id="KW-0723">Serine/threonine-protein kinase</keyword>
<evidence type="ECO:0000256" key="3">
    <source>
        <dbReference type="ARBA" id="ARBA00022741"/>
    </source>
</evidence>
<sequence length="1506" mass="161843">MGRLSLAIGRHKDHGSGGDERPSKSRHFRSSLKGLLGIPSAVRASIDLGDLDEFSEEHAHAPKLSPANPADSPSIAAATDDDATTTPADNGNASQPAQPDSGSAEEDVTSQGLEAPVAGIGSSQAPITSDFEHSHTLDAANVLPTATTAAPDAAAAVHVPAENVAAALSEDVSCEKAALARYSMIVDLDVADSIPVKDDDHDVDEKHSWRRRGSLLTSRLAAPLRSSSSRDGANLNSSRLLMRKESTPLFSPSSPHKSHHHLFHRSESGDAANKSSSFWRSGSTLRSSVHAGDGTFPSTSSDIAAESTTATPAATATPPPERTHRSSSVPFLVPIPASAHPGSGKPMASPYLRAIASGASNNSSRLNRRDLTMSLSGSRHAHDRFPKLSLAGSLDACSPPGSPSPVSLTILNDKAAAVGGASATPMTFLVSPRPRASTGSKHGIPGVANTLSRMSTHSREFRLDKRTLSLATIPALDVNVPASPRALSDGVDVSDFGVTASSTTPTSVTSAKQLALLPPSPVSTSTPARSIASTSASAAFEPLHEEAEDGCSQACAVAQPAPLSGNQQDASTIRSIDGVHETHHMEVLHDPHTGRKMINQYMIIRELGRGTHGKVKLAFDTITGDYYAIKVIDKESRDRRLRFNNAGAQRGTRRGVSGSRRRSCHQQSRSHGFLRIDIDKMERVKREIAILKKCRHPNVVRLREVIDDAHARRIYLVIEYMDGGEITWRDASNLPVMAADEARSVFRDLVLGVEYLHYVGILHRDLKPQNLLHSKAGTVKISDFGVSFLSRRMSKHQLRSEEASVREEADRQRGTEVHDTSAPVTPRSGVHERQSTQPLPTLHGSGVSSRTRTWVPGSSADAKAPSPLRPAGRSAAVQGSTLHRYASQPVMNISSSRIQPGPVLQRKGSVVSRSSKHLASSGSSEASLHSRYSQQPARQSPHEATDPSLGSSSQRTQQQATMGMTDEFGRRKANPPGSTRPYIESPLSSPLGGSAVVPEFKLPPEITSTDVNVYDPFDSSDSDEFFSHSSTESESDYGNQYARDDNIDDEDSDDEDGIVFGILPAKAVAPVESPQLEYLGDDTGSHADSVSSDQPQHRRKGTLGDINVSFDEKDEERELAKTAGTPAFFAPELCCTAEELTKVLKDERARRQAHMKLVSRNRHDNDPMPSAPATRTCVSATVLDGELESGSKRGSSLRPTSMFIEKSPSTTAAATNAGLNGAASATPLGIGGTAKSMKRHSTIVSLLARPFSPKSSKSRSSAASGGTPTPALSLEEVDDELADQPLPTNVITPAIDIWAMGVTLYCLIYGRVPFQASTEFELFNIIPRQPLEFPQYLEAVEDGSTSEPLLFDVQNGALDETSSAARPVRRVPLPPPDADLCDLLSRLLDKDFRTRITIEEIKQHPWVVRDLDHPSSWAQETDPTLRPSLKITSQEVEQAVVPKMHSQRGFRASVRRRISMMSPLTSKNQQQRSNAGEGNSGARRQQRLKGAATKAKSSLDWLKIWQ</sequence>
<comment type="caution">
    <text evidence="9">The sequence shown here is derived from an EMBL/GenBank/DDBJ whole genome shotgun (WGS) entry which is preliminary data.</text>
</comment>
<dbReference type="EMBL" id="JANBUY010000139">
    <property type="protein sequence ID" value="KAJ2863037.1"/>
    <property type="molecule type" value="Genomic_DNA"/>
</dbReference>
<accession>A0A9W8ILF4</accession>
<feature type="region of interest" description="Disordered" evidence="7">
    <location>
        <begin position="247"/>
        <end position="328"/>
    </location>
</feature>
<evidence type="ECO:0000256" key="1">
    <source>
        <dbReference type="ARBA" id="ARBA00022527"/>
    </source>
</evidence>
<protein>
    <recommendedName>
        <fullName evidence="8">Protein kinase domain-containing protein</fullName>
    </recommendedName>
</protein>
<keyword evidence="5 6" id="KW-0067">ATP-binding</keyword>
<dbReference type="Gene3D" id="1.10.510.10">
    <property type="entry name" value="Transferase(Phosphotransferase) domain 1"/>
    <property type="match status" value="2"/>
</dbReference>
<evidence type="ECO:0000256" key="7">
    <source>
        <dbReference type="SAM" id="MobiDB-lite"/>
    </source>
</evidence>
<evidence type="ECO:0000313" key="9">
    <source>
        <dbReference type="EMBL" id="KAJ2863037.1"/>
    </source>
</evidence>
<feature type="region of interest" description="Disordered" evidence="7">
    <location>
        <begin position="57"/>
        <end position="110"/>
    </location>
</feature>
<feature type="compositionally biased region" description="Basic and acidic residues" evidence="7">
    <location>
        <begin position="14"/>
        <end position="23"/>
    </location>
</feature>
<feature type="compositionally biased region" description="Polar residues" evidence="7">
    <location>
        <begin position="948"/>
        <end position="962"/>
    </location>
</feature>
<dbReference type="PANTHER" id="PTHR43895">
    <property type="entry name" value="CALCIUM/CALMODULIN-DEPENDENT PROTEIN KINASE KINASE-RELATED"/>
    <property type="match status" value="1"/>
</dbReference>